<accession>A0A2S2DSV7</accession>
<keyword evidence="4" id="KW-1185">Reference proteome</keyword>
<organism evidence="3 4">
    <name type="scientific">Aquirufa nivalisilvae</name>
    <dbReference type="NCBI Taxonomy" id="2516557"/>
    <lineage>
        <taxon>Bacteria</taxon>
        <taxon>Pseudomonadati</taxon>
        <taxon>Bacteroidota</taxon>
        <taxon>Cytophagia</taxon>
        <taxon>Cytophagales</taxon>
        <taxon>Flectobacillaceae</taxon>
        <taxon>Aquirufa</taxon>
    </lineage>
</organism>
<protein>
    <recommendedName>
        <fullName evidence="2">NAD-dependent epimerase/dehydratase domain-containing protein</fullName>
    </recommendedName>
</protein>
<gene>
    <name evidence="3" type="ORF">HME7025_00237</name>
</gene>
<dbReference type="AlphaFoldDB" id="A0A2S2DSV7"/>
<sequence length="227" mass="25667">MKNSKIKVIVTGVTGMVGEGVMHECLLSPHVEEVLVISRRPSGKSHPKLKEIILKDFYQTEELEDQVKGYDACYFCLGVTSIGKNEAEYTKLTYDLTLGFAKSLEKHNPELTFVYVSGKSTDSTEKGSLMWARVKGKTENDLKKLHFKSAYAFRPGMIHPTPGLQHALPFYKYINWMYPFLRWAAPNMVCTLKELGQAMLAVTIQGYDKTTIEVVDIVHLAKVLEEE</sequence>
<dbReference type="KEGG" id="psez:HME7025_00237"/>
<name>A0A2S2DSV7_9BACT</name>
<dbReference type="InterPro" id="IPR001509">
    <property type="entry name" value="Epimerase_deHydtase"/>
</dbReference>
<dbReference type="GO" id="GO:0016020">
    <property type="term" value="C:membrane"/>
    <property type="evidence" value="ECO:0007669"/>
    <property type="project" value="UniProtKB-SubCell"/>
</dbReference>
<proteinExistence type="predicted"/>
<dbReference type="InterPro" id="IPR036291">
    <property type="entry name" value="NAD(P)-bd_dom_sf"/>
</dbReference>
<dbReference type="OrthoDB" id="9798632at2"/>
<feature type="domain" description="NAD-dependent epimerase/dehydratase" evidence="2">
    <location>
        <begin position="8"/>
        <end position="118"/>
    </location>
</feature>
<dbReference type="SUPFAM" id="SSF51735">
    <property type="entry name" value="NAD(P)-binding Rossmann-fold domains"/>
    <property type="match status" value="1"/>
</dbReference>
<evidence type="ECO:0000313" key="3">
    <source>
        <dbReference type="EMBL" id="AWL08120.1"/>
    </source>
</evidence>
<evidence type="ECO:0000256" key="1">
    <source>
        <dbReference type="ARBA" id="ARBA00004370"/>
    </source>
</evidence>
<dbReference type="RefSeq" id="WP_109321892.1">
    <property type="nucleotide sequence ID" value="NZ_CP029346.1"/>
</dbReference>
<evidence type="ECO:0000259" key="2">
    <source>
        <dbReference type="Pfam" id="PF01370"/>
    </source>
</evidence>
<dbReference type="Pfam" id="PF01370">
    <property type="entry name" value="Epimerase"/>
    <property type="match status" value="1"/>
</dbReference>
<comment type="subcellular location">
    <subcellularLocation>
        <location evidence="1">Membrane</location>
    </subcellularLocation>
</comment>
<dbReference type="EMBL" id="CP029346">
    <property type="protein sequence ID" value="AWL08120.1"/>
    <property type="molecule type" value="Genomic_DNA"/>
</dbReference>
<dbReference type="PANTHER" id="PTHR14097:SF8">
    <property type="entry name" value="NAD(P)-BINDING DOMAIN-CONTAINING PROTEIN"/>
    <property type="match status" value="1"/>
</dbReference>
<evidence type="ECO:0000313" key="4">
    <source>
        <dbReference type="Proteomes" id="UP000245468"/>
    </source>
</evidence>
<dbReference type="PANTHER" id="PTHR14097">
    <property type="entry name" value="OXIDOREDUCTASE HTATIP2"/>
    <property type="match status" value="1"/>
</dbReference>
<dbReference type="Proteomes" id="UP000245468">
    <property type="component" value="Chromosome"/>
</dbReference>
<reference evidence="4" key="1">
    <citation type="submission" date="2018-05" db="EMBL/GenBank/DDBJ databases">
        <title>Pseudarcicella sp. HME7025 Genome sequencing and assembly.</title>
        <authorList>
            <person name="Kim H."/>
            <person name="Kang H."/>
            <person name="Joh K."/>
        </authorList>
    </citation>
    <scope>NUCLEOTIDE SEQUENCE [LARGE SCALE GENOMIC DNA]</scope>
    <source>
        <strain evidence="4">HME7025</strain>
    </source>
</reference>
<dbReference type="Gene3D" id="3.40.50.720">
    <property type="entry name" value="NAD(P)-binding Rossmann-like Domain"/>
    <property type="match status" value="1"/>
</dbReference>